<dbReference type="PROSITE" id="PS00444">
    <property type="entry name" value="POLYPRENYL_SYNTHASE_2"/>
    <property type="match status" value="1"/>
</dbReference>
<dbReference type="SFLD" id="SFLDS00005">
    <property type="entry name" value="Isoprenoid_Synthase_Type_I"/>
    <property type="match status" value="1"/>
</dbReference>
<dbReference type="GO" id="GO:0106350">
    <property type="term" value="F:all-trans-octaprenyl-diphosphate synthase activity"/>
    <property type="evidence" value="ECO:0007669"/>
    <property type="project" value="UniProtKB-EC"/>
</dbReference>
<name>A0A485M2Z7_9ZZZZ</name>
<dbReference type="EC" id="2.5.1.90" evidence="6"/>
<dbReference type="InterPro" id="IPR000092">
    <property type="entry name" value="Polyprenyl_synt"/>
</dbReference>
<dbReference type="SUPFAM" id="SSF48576">
    <property type="entry name" value="Terpenoid synthases"/>
    <property type="match status" value="1"/>
</dbReference>
<dbReference type="EMBL" id="CAADRM010000121">
    <property type="protein sequence ID" value="VFU16775.1"/>
    <property type="molecule type" value="Genomic_DNA"/>
</dbReference>
<dbReference type="CDD" id="cd00685">
    <property type="entry name" value="Trans_IPPS_HT"/>
    <property type="match status" value="1"/>
</dbReference>
<evidence type="ECO:0000256" key="2">
    <source>
        <dbReference type="ARBA" id="ARBA00006706"/>
    </source>
</evidence>
<dbReference type="GO" id="GO:0008299">
    <property type="term" value="P:isoprenoid biosynthetic process"/>
    <property type="evidence" value="ECO:0007669"/>
    <property type="project" value="InterPro"/>
</dbReference>
<dbReference type="InterPro" id="IPR033749">
    <property type="entry name" value="Polyprenyl_synt_CS"/>
</dbReference>
<sequence>MDASFEKNLKELFQSSTHYTAQIGEYILNSGGKRLRPRIVGLIGRAVGLPEEKIMPVAYTVELMHTASLLHDDVVDGTEIRRARPTANQVFGDKPALLAGDFISASAIDTMCGIGSLDLIKGMVQTIKKMAEGELKELEYAQAFHDRLDVYLDIIYLKTATLFEYCAYAPGLLAGLAGDVLDALVAYGRSVGMGFQIVDDIINLTPSEDDNKDPYNDILEGKSTLPLVLVFRENPRVLAGVSVLSGPKERQEYLIPYITPDILKKSKDIAQAHLDDAVDAIRRTGITMPELLQIPGAILAQLDRRF</sequence>
<evidence type="ECO:0000256" key="5">
    <source>
        <dbReference type="ARBA" id="ARBA00022842"/>
    </source>
</evidence>
<evidence type="ECO:0000313" key="6">
    <source>
        <dbReference type="EMBL" id="VFU16775.1"/>
    </source>
</evidence>
<dbReference type="InterPro" id="IPR008949">
    <property type="entry name" value="Isoprenoid_synthase_dom_sf"/>
</dbReference>
<keyword evidence="4" id="KW-0479">Metal-binding</keyword>
<accession>A0A485M2Z7</accession>
<dbReference type="PANTHER" id="PTHR12001">
    <property type="entry name" value="GERANYLGERANYL PYROPHOSPHATE SYNTHASE"/>
    <property type="match status" value="1"/>
</dbReference>
<dbReference type="Gene3D" id="1.10.600.10">
    <property type="entry name" value="Farnesyl Diphosphate Synthase"/>
    <property type="match status" value="1"/>
</dbReference>
<comment type="cofactor">
    <cofactor evidence="1">
        <name>Mg(2+)</name>
        <dbReference type="ChEBI" id="CHEBI:18420"/>
    </cofactor>
</comment>
<comment type="similarity">
    <text evidence="2">Belongs to the FPP/GGPP synthase family.</text>
</comment>
<dbReference type="AlphaFoldDB" id="A0A485M2Z7"/>
<dbReference type="PANTHER" id="PTHR12001:SF69">
    <property type="entry name" value="ALL TRANS-POLYPRENYL-DIPHOSPHATE SYNTHASE PDSS1"/>
    <property type="match status" value="1"/>
</dbReference>
<dbReference type="GO" id="GO:0046872">
    <property type="term" value="F:metal ion binding"/>
    <property type="evidence" value="ECO:0007669"/>
    <property type="project" value="UniProtKB-KW"/>
</dbReference>
<evidence type="ECO:0000256" key="3">
    <source>
        <dbReference type="ARBA" id="ARBA00022679"/>
    </source>
</evidence>
<keyword evidence="3 6" id="KW-0808">Transferase</keyword>
<keyword evidence="5" id="KW-0460">Magnesium</keyword>
<organism evidence="6">
    <name type="scientific">anaerobic digester metagenome</name>
    <dbReference type="NCBI Taxonomy" id="1263854"/>
    <lineage>
        <taxon>unclassified sequences</taxon>
        <taxon>metagenomes</taxon>
        <taxon>ecological metagenomes</taxon>
    </lineage>
</organism>
<evidence type="ECO:0000256" key="4">
    <source>
        <dbReference type="ARBA" id="ARBA00022723"/>
    </source>
</evidence>
<reference evidence="6" key="1">
    <citation type="submission" date="2019-03" db="EMBL/GenBank/DDBJ databases">
        <authorList>
            <person name="Hao L."/>
        </authorList>
    </citation>
    <scope>NUCLEOTIDE SEQUENCE</scope>
</reference>
<protein>
    <submittedName>
        <fullName evidence="6">Octaprenyl-diphosphate synthase</fullName>
        <ecNumber evidence="6">2.5.1.90</ecNumber>
    </submittedName>
</protein>
<dbReference type="Pfam" id="PF00348">
    <property type="entry name" value="polyprenyl_synt"/>
    <property type="match status" value="1"/>
</dbReference>
<proteinExistence type="inferred from homology"/>
<gene>
    <name evidence="6" type="primary">ispB</name>
    <name evidence="6" type="ORF">SCFA_560010</name>
</gene>
<evidence type="ECO:0000256" key="1">
    <source>
        <dbReference type="ARBA" id="ARBA00001946"/>
    </source>
</evidence>